<evidence type="ECO:0000256" key="1">
    <source>
        <dbReference type="SAM" id="MobiDB-lite"/>
    </source>
</evidence>
<organism evidence="2 3">
    <name type="scientific">Prunus dulcis</name>
    <name type="common">Almond</name>
    <name type="synonym">Amygdalus dulcis</name>
    <dbReference type="NCBI Taxonomy" id="3755"/>
    <lineage>
        <taxon>Eukaryota</taxon>
        <taxon>Viridiplantae</taxon>
        <taxon>Streptophyta</taxon>
        <taxon>Embryophyta</taxon>
        <taxon>Tracheophyta</taxon>
        <taxon>Spermatophyta</taxon>
        <taxon>Magnoliopsida</taxon>
        <taxon>eudicotyledons</taxon>
        <taxon>Gunneridae</taxon>
        <taxon>Pentapetalae</taxon>
        <taxon>rosids</taxon>
        <taxon>fabids</taxon>
        <taxon>Rosales</taxon>
        <taxon>Rosaceae</taxon>
        <taxon>Amygdaloideae</taxon>
        <taxon>Amygdaleae</taxon>
        <taxon>Prunus</taxon>
    </lineage>
</organism>
<dbReference type="EMBL" id="CABIKO010000541">
    <property type="protein sequence ID" value="VVA37501.1"/>
    <property type="molecule type" value="Genomic_DNA"/>
</dbReference>
<name>A0A5E4GCV1_PRUDU</name>
<feature type="non-terminal residue" evidence="2">
    <location>
        <position position="1"/>
    </location>
</feature>
<feature type="region of interest" description="Disordered" evidence="1">
    <location>
        <begin position="137"/>
        <end position="162"/>
    </location>
</feature>
<protein>
    <submittedName>
        <fullName evidence="2">PREDICTED: VITISV_034213</fullName>
    </submittedName>
</protein>
<sequence length="229" mass="24118">NFCAQDQETEEFPPSSNPTQPQDPADTNDSSSTRSGDSPTTRGRNDEGYSGAGGSGGYGNYVEPPLEFMSPLTGEANFTHETQHEDHGSRRAGPGIGAIGKDYTRREKGKAILSSQEDASLSLTSDSVGSQIANRKTNCRHGGAHDDGTRTQISTGSNGESNYGGGGFGNVVGILPSRISKQHRGNTEIVVFLDHPSNPTGEFVAHHDGGDPLIKNKSVESGQICAYHG</sequence>
<proteinExistence type="predicted"/>
<evidence type="ECO:0000313" key="2">
    <source>
        <dbReference type="EMBL" id="VVA37501.1"/>
    </source>
</evidence>
<reference evidence="3" key="1">
    <citation type="journal article" date="2020" name="Plant J.">
        <title>Transposons played a major role in the diversification between the closely related almond and peach genomes: results from the almond genome sequence.</title>
        <authorList>
            <person name="Alioto T."/>
            <person name="Alexiou K.G."/>
            <person name="Bardil A."/>
            <person name="Barteri F."/>
            <person name="Castanera R."/>
            <person name="Cruz F."/>
            <person name="Dhingra A."/>
            <person name="Duval H."/>
            <person name="Fernandez I Marti A."/>
            <person name="Frias L."/>
            <person name="Galan B."/>
            <person name="Garcia J.L."/>
            <person name="Howad W."/>
            <person name="Gomez-Garrido J."/>
            <person name="Gut M."/>
            <person name="Julca I."/>
            <person name="Morata J."/>
            <person name="Puigdomenech P."/>
            <person name="Ribeca P."/>
            <person name="Rubio Cabetas M.J."/>
            <person name="Vlasova A."/>
            <person name="Wirthensohn M."/>
            <person name="Garcia-Mas J."/>
            <person name="Gabaldon T."/>
            <person name="Casacuberta J.M."/>
            <person name="Arus P."/>
        </authorList>
    </citation>
    <scope>NUCLEOTIDE SEQUENCE [LARGE SCALE GENOMIC DNA]</scope>
    <source>
        <strain evidence="3">cv. Texas</strain>
    </source>
</reference>
<feature type="compositionally biased region" description="Polar residues" evidence="1">
    <location>
        <begin position="17"/>
        <end position="42"/>
    </location>
</feature>
<evidence type="ECO:0000313" key="3">
    <source>
        <dbReference type="Proteomes" id="UP000327085"/>
    </source>
</evidence>
<dbReference type="Proteomes" id="UP000327085">
    <property type="component" value="Chromosome 8"/>
</dbReference>
<dbReference type="AlphaFoldDB" id="A0A5E4GCV1"/>
<feature type="region of interest" description="Disordered" evidence="1">
    <location>
        <begin position="1"/>
        <end position="102"/>
    </location>
</feature>
<accession>A0A5E4GCV1</accession>
<feature type="compositionally biased region" description="Gly residues" evidence="1">
    <location>
        <begin position="50"/>
        <end position="59"/>
    </location>
</feature>
<dbReference type="Gramene" id="VVA37501">
    <property type="protein sequence ID" value="VVA37501"/>
    <property type="gene ID" value="Prudul26B012966"/>
</dbReference>
<gene>
    <name evidence="2" type="ORF">ALMOND_2B012966</name>
</gene>
<dbReference type="InParanoid" id="A0A5E4GCV1"/>